<gene>
    <name evidence="1" type="ORF">LCGC14_2601990</name>
</gene>
<organism evidence="1">
    <name type="scientific">marine sediment metagenome</name>
    <dbReference type="NCBI Taxonomy" id="412755"/>
    <lineage>
        <taxon>unclassified sequences</taxon>
        <taxon>metagenomes</taxon>
        <taxon>ecological metagenomes</taxon>
    </lineage>
</organism>
<feature type="non-terminal residue" evidence="1">
    <location>
        <position position="1"/>
    </location>
</feature>
<reference evidence="1" key="1">
    <citation type="journal article" date="2015" name="Nature">
        <title>Complex archaea that bridge the gap between prokaryotes and eukaryotes.</title>
        <authorList>
            <person name="Spang A."/>
            <person name="Saw J.H."/>
            <person name="Jorgensen S.L."/>
            <person name="Zaremba-Niedzwiedzka K."/>
            <person name="Martijn J."/>
            <person name="Lind A.E."/>
            <person name="van Eijk R."/>
            <person name="Schleper C."/>
            <person name="Guy L."/>
            <person name="Ettema T.J."/>
        </authorList>
    </citation>
    <scope>NUCLEOTIDE SEQUENCE</scope>
</reference>
<sequence length="75" mass="8212">AGFTKKPSVKSLGDTSLQSCRSCNGEGQRISTVFNPNSHDQVKILLYEFLKLPPRYSDGKLSATTEKIRGLLANV</sequence>
<dbReference type="EMBL" id="LAZR01043953">
    <property type="protein sequence ID" value="KKL05840.1"/>
    <property type="molecule type" value="Genomic_DNA"/>
</dbReference>
<dbReference type="AlphaFoldDB" id="A0A0F9A8Q2"/>
<accession>A0A0F9A8Q2</accession>
<protein>
    <submittedName>
        <fullName evidence="1">Uncharacterized protein</fullName>
    </submittedName>
</protein>
<evidence type="ECO:0000313" key="1">
    <source>
        <dbReference type="EMBL" id="KKL05840.1"/>
    </source>
</evidence>
<name>A0A0F9A8Q2_9ZZZZ</name>
<proteinExistence type="predicted"/>
<comment type="caution">
    <text evidence="1">The sequence shown here is derived from an EMBL/GenBank/DDBJ whole genome shotgun (WGS) entry which is preliminary data.</text>
</comment>